<dbReference type="OMA" id="EMTYQKQ"/>
<dbReference type="InterPro" id="IPR010714">
    <property type="entry name" value="Coatomer_asu_C"/>
</dbReference>
<dbReference type="Gene3D" id="1.25.40.470">
    <property type="match status" value="1"/>
</dbReference>
<dbReference type="GO" id="GO:0005198">
    <property type="term" value="F:structural molecule activity"/>
    <property type="evidence" value="ECO:0007669"/>
    <property type="project" value="InterPro"/>
</dbReference>
<evidence type="ECO:0000256" key="5">
    <source>
        <dbReference type="ARBA" id="ARBA00022574"/>
    </source>
</evidence>
<dbReference type="PANTHER" id="PTHR19876:SF1">
    <property type="entry name" value="COATOMER SUBUNIT ALPHA"/>
    <property type="match status" value="1"/>
</dbReference>
<dbReference type="PROSITE" id="PS50082">
    <property type="entry name" value="WD_REPEATS_2"/>
    <property type="match status" value="5"/>
</dbReference>
<dbReference type="VEuPathDB" id="CryptoDB:CMU_024770"/>
<dbReference type="FunFam" id="1.25.40.470:FF:000002">
    <property type="entry name" value="Coatomer subunit alpha"/>
    <property type="match status" value="1"/>
</dbReference>
<dbReference type="FunFam" id="2.130.10.10:FF:000010">
    <property type="entry name" value="Coatomer subunit alpha"/>
    <property type="match status" value="1"/>
</dbReference>
<evidence type="ECO:0000259" key="13">
    <source>
        <dbReference type="Pfam" id="PF23953"/>
    </source>
</evidence>
<keyword evidence="10" id="KW-0472">Membrane</keyword>
<dbReference type="Pfam" id="PF23953">
    <property type="entry name" value="TPR_COPA_B"/>
    <property type="match status" value="1"/>
</dbReference>
<feature type="repeat" description="WD" evidence="11">
    <location>
        <begin position="204"/>
        <end position="235"/>
    </location>
</feature>
<dbReference type="GO" id="GO:0030126">
    <property type="term" value="C:COPI vesicle coat"/>
    <property type="evidence" value="ECO:0007669"/>
    <property type="project" value="InterPro"/>
</dbReference>
<feature type="domain" description="Coatomer alpha subunit C-terminal" evidence="12">
    <location>
        <begin position="1065"/>
        <end position="1364"/>
    </location>
</feature>
<accession>B6AAR9</accession>
<dbReference type="SMART" id="SM00320">
    <property type="entry name" value="WD40"/>
    <property type="match status" value="7"/>
</dbReference>
<dbReference type="RefSeq" id="XP_002139820.1">
    <property type="nucleotide sequence ID" value="XM_002139784.1"/>
</dbReference>
<dbReference type="InterPro" id="IPR056176">
    <property type="entry name" value="TPR_COPA_B"/>
</dbReference>
<dbReference type="PANTHER" id="PTHR19876">
    <property type="entry name" value="COATOMER"/>
    <property type="match status" value="1"/>
</dbReference>
<dbReference type="OrthoDB" id="10261470at2759"/>
<keyword evidence="15" id="KW-1185">Reference proteome</keyword>
<evidence type="ECO:0000256" key="4">
    <source>
        <dbReference type="ARBA" id="ARBA00022490"/>
    </source>
</evidence>
<keyword evidence="7" id="KW-0931">ER-Golgi transport</keyword>
<dbReference type="GO" id="GO:0006891">
    <property type="term" value="P:intra-Golgi vesicle-mediated transport"/>
    <property type="evidence" value="ECO:0007669"/>
    <property type="project" value="TreeGrafter"/>
</dbReference>
<dbReference type="GO" id="GO:0006890">
    <property type="term" value="P:retrograde vesicle-mediated transport, Golgi to endoplasmic reticulum"/>
    <property type="evidence" value="ECO:0007669"/>
    <property type="project" value="TreeGrafter"/>
</dbReference>
<dbReference type="Gene3D" id="2.130.10.10">
    <property type="entry name" value="YVTN repeat-like/Quinoprotein amine dehydrogenase"/>
    <property type="match status" value="1"/>
</dbReference>
<protein>
    <submittedName>
        <fullName evidence="14">Coatomer alpha subunit protein, putative</fullName>
    </submittedName>
</protein>
<keyword evidence="5 11" id="KW-0853">WD repeat</keyword>
<dbReference type="GO" id="GO:0000139">
    <property type="term" value="C:Golgi membrane"/>
    <property type="evidence" value="ECO:0007669"/>
    <property type="project" value="UniProtKB-SubCell"/>
</dbReference>
<dbReference type="EMBL" id="DS989727">
    <property type="protein sequence ID" value="EEA05471.1"/>
    <property type="molecule type" value="Genomic_DNA"/>
</dbReference>
<evidence type="ECO:0000256" key="3">
    <source>
        <dbReference type="ARBA" id="ARBA00022448"/>
    </source>
</evidence>
<evidence type="ECO:0000313" key="15">
    <source>
        <dbReference type="Proteomes" id="UP000001460"/>
    </source>
</evidence>
<dbReference type="InterPro" id="IPR011047">
    <property type="entry name" value="Quinoprotein_ADH-like_sf"/>
</dbReference>
<dbReference type="CDD" id="cd00200">
    <property type="entry name" value="WD40"/>
    <property type="match status" value="1"/>
</dbReference>
<evidence type="ECO:0000256" key="7">
    <source>
        <dbReference type="ARBA" id="ARBA00022892"/>
    </source>
</evidence>
<evidence type="ECO:0000256" key="11">
    <source>
        <dbReference type="PROSITE-ProRule" id="PRU00221"/>
    </source>
</evidence>
<dbReference type="Pfam" id="PF00400">
    <property type="entry name" value="WD40"/>
    <property type="match status" value="5"/>
</dbReference>
<dbReference type="PROSITE" id="PS50294">
    <property type="entry name" value="WD_REPEATS_REGION"/>
    <property type="match status" value="5"/>
</dbReference>
<dbReference type="InterPro" id="IPR015943">
    <property type="entry name" value="WD40/YVTN_repeat-like_dom_sf"/>
</dbReference>
<evidence type="ECO:0000259" key="12">
    <source>
        <dbReference type="Pfam" id="PF06957"/>
    </source>
</evidence>
<keyword evidence="6" id="KW-0677">Repeat</keyword>
<feature type="repeat" description="WD" evidence="11">
    <location>
        <begin position="47"/>
        <end position="88"/>
    </location>
</feature>
<evidence type="ECO:0000256" key="10">
    <source>
        <dbReference type="ARBA" id="ARBA00023136"/>
    </source>
</evidence>
<dbReference type="InterPro" id="IPR036322">
    <property type="entry name" value="WD40_repeat_dom_sf"/>
</dbReference>
<keyword evidence="9" id="KW-0333">Golgi apparatus</keyword>
<evidence type="ECO:0000256" key="1">
    <source>
        <dbReference type="ARBA" id="ARBA00004255"/>
    </source>
</evidence>
<dbReference type="InterPro" id="IPR050844">
    <property type="entry name" value="Coatomer_complex_subunit"/>
</dbReference>
<organism evidence="14 15">
    <name type="scientific">Cryptosporidium muris (strain RN66)</name>
    <dbReference type="NCBI Taxonomy" id="441375"/>
    <lineage>
        <taxon>Eukaryota</taxon>
        <taxon>Sar</taxon>
        <taxon>Alveolata</taxon>
        <taxon>Apicomplexa</taxon>
        <taxon>Conoidasida</taxon>
        <taxon>Coccidia</taxon>
        <taxon>Eucoccidiorida</taxon>
        <taxon>Eimeriorina</taxon>
        <taxon>Cryptosporidiidae</taxon>
        <taxon>Cryptosporidium</taxon>
    </lineage>
</organism>
<dbReference type="SUPFAM" id="SSF50978">
    <property type="entry name" value="WD40 repeat-like"/>
    <property type="match status" value="1"/>
</dbReference>
<sequence length="1365" mass="155598">MLIRCESKSTRVKGLSFHPKLPWILVSLHNGIIQFWDYRLGSLLDTYEEHEGPVRSVDFHESQPIFVSGGDDYRVKVWNYKERRCLFTLIGHLDYIRTVEFHKEYPWILSSSDDQTMRLWNWQSRACIAVITGHNHYVMCSKFHPHQDLIVSASMDQSIRIWDFTGLREKTVKGHSSLSTSISNTMPAHSDMFGANDVICKFVLEGHERGVNWVTFHPTLSLIASASDDRTIKLWRYSETKAWEIDTLRGHFNNVSSVIFHTSKDWLLSDSEDRTIRIWDLTKRIPLHTYKREGDRFWAIVSHPTSSLFAAGHDSGMMIFKLEMERLPSDIIRSMRQVWYIFDKYLYMYDIKNNTTTSIMPLKNPNLTSNTLCPYQLSINPYSPNELCFVIYYKKDFLNGSSGNISSAPTTSVNNTCNSLITYDIVTTPISDCSLYDQNLSSNMTWRNGLSSVISLTFIARNRFIALESGGQTISIVSLEGDILKRWDLPWIAQKLYSASSQQHVIIQSDDVLYLYDINQRDISAELVISNIQNHQVAVINTKMSPNAPQCLSFICGNPSDPSSLGTGIRSVEWSTDKKLVAIVFKYNIIFADSKLQILAIFTENLTVKSGTWHSTLPLYIYTTLGHIKYAIPTLNERGIIETVSDVFYIQYFEDSRSDLVTLNRFGKIQIIEDINLHEALFKISISKQQNNIICHIERGNLKGLSTLNYLTQHGYPEIAIRLVENPILKFYYAIQFGEISQAYDILSQLQHNYSGNNNSFGISTNGTTYISNNSLNSSHKTILPKLNSNTLLTMWKSLSHNALTNGFVNIAEKCLQVVKELEQLALLYYVIGQRENLAKLARISEKQKNWSRKFHISLLLGDIEERISVLRKLGQIPLAIATAYTYGFHDLQQELLTVYKESYCINGDHSELVKELESVVSNCSNNLISPCIPILGAKNLPHGDINWPIIKSQTSPHRNDQSEQIVESYSKDIDRGNIIKSASKQTIPSEWDIDNIDVHDEFPDQTIDLKDSNYSVINTVDKSHDYSAPRDKEALGISTEQRILSLPNNLPTTISRNSIINLTIGGKYYDSLSILQRKLGAKNLKPFYPIFRSIVLSSYYNLPSICSNISLSLPFISSESKLFGNQISDHVEPMILYSESAILDIIKTGQKFVTNGKFSQALKVFQELILIIPLIIEHHIFYSRSTEQFKQLLELCSQYVIGMRLELSRTEMLTSCFDQNDSNIIIRNLELISYFTCCHLQPLHLSLVLRRAMGIAWKYQNYITAANFAKRLLTMQNIDDIEKTQKILLVCEQKATDQYLFNFDPIKDVDHLLLCCSSLKKIDPQVHSFVKCPVCNSTHLSEFTGSICSNCGAGEIGLRVLGIV</sequence>
<feature type="repeat" description="WD" evidence="11">
    <location>
        <begin position="131"/>
        <end position="163"/>
    </location>
</feature>
<dbReference type="Proteomes" id="UP000001460">
    <property type="component" value="Unassembled WGS sequence"/>
</dbReference>
<dbReference type="STRING" id="441375.B6AAR9"/>
<reference evidence="14" key="1">
    <citation type="submission" date="2008-06" db="EMBL/GenBank/DDBJ databases">
        <authorList>
            <person name="Lorenzi H."/>
            <person name="Inman J."/>
            <person name="Miller J."/>
            <person name="Schobel S."/>
            <person name="Amedeo P."/>
            <person name="Caler E.V."/>
            <person name="da Silva J."/>
        </authorList>
    </citation>
    <scope>NUCLEOTIDE SEQUENCE [LARGE SCALE GENOMIC DNA]</scope>
    <source>
        <strain evidence="14">RN66</strain>
    </source>
</reference>
<evidence type="ECO:0000313" key="14">
    <source>
        <dbReference type="EMBL" id="EEA05471.1"/>
    </source>
</evidence>
<evidence type="ECO:0000256" key="2">
    <source>
        <dbReference type="ARBA" id="ARBA00004496"/>
    </source>
</evidence>
<evidence type="ECO:0000256" key="6">
    <source>
        <dbReference type="ARBA" id="ARBA00022737"/>
    </source>
</evidence>
<evidence type="ECO:0000256" key="8">
    <source>
        <dbReference type="ARBA" id="ARBA00022927"/>
    </source>
</evidence>
<comment type="subcellular location">
    <subcellularLocation>
        <location evidence="2">Cytoplasm</location>
    </subcellularLocation>
    <subcellularLocation>
        <location evidence="1">Golgi apparatus membrane</location>
        <topology evidence="1">Peripheral membrane protein</topology>
        <orientation evidence="1">Cytoplasmic side</orientation>
    </subcellularLocation>
</comment>
<gene>
    <name evidence="14" type="ORF">CMU_024770</name>
</gene>
<feature type="repeat" description="WD" evidence="11">
    <location>
        <begin position="89"/>
        <end position="130"/>
    </location>
</feature>
<evidence type="ECO:0000256" key="9">
    <source>
        <dbReference type="ARBA" id="ARBA00023034"/>
    </source>
</evidence>
<name>B6AAR9_CRYMR</name>
<feature type="repeat" description="WD" evidence="11">
    <location>
        <begin position="248"/>
        <end position="289"/>
    </location>
</feature>
<dbReference type="PRINTS" id="PR00320">
    <property type="entry name" value="GPROTEINBRPT"/>
</dbReference>
<feature type="domain" description="COPA/B TPR" evidence="13">
    <location>
        <begin position="794"/>
        <end position="891"/>
    </location>
</feature>
<dbReference type="GeneID" id="6995082"/>
<dbReference type="GO" id="GO:0006888">
    <property type="term" value="P:endoplasmic reticulum to Golgi vesicle-mediated transport"/>
    <property type="evidence" value="ECO:0007669"/>
    <property type="project" value="TreeGrafter"/>
</dbReference>
<dbReference type="GO" id="GO:0006886">
    <property type="term" value="P:intracellular protein transport"/>
    <property type="evidence" value="ECO:0007669"/>
    <property type="project" value="InterPro"/>
</dbReference>
<keyword evidence="4" id="KW-0963">Cytoplasm</keyword>
<dbReference type="InterPro" id="IPR020472">
    <property type="entry name" value="WD40_PAC1"/>
</dbReference>
<dbReference type="Pfam" id="PF06957">
    <property type="entry name" value="COPI_C"/>
    <property type="match status" value="1"/>
</dbReference>
<dbReference type="eggNOG" id="KOG0292">
    <property type="taxonomic scope" value="Eukaryota"/>
</dbReference>
<keyword evidence="8" id="KW-0653">Protein transport</keyword>
<dbReference type="SUPFAM" id="SSF50998">
    <property type="entry name" value="Quinoprotein alcohol dehydrogenase-like"/>
    <property type="match status" value="1"/>
</dbReference>
<keyword evidence="3" id="KW-0813">Transport</keyword>
<proteinExistence type="predicted"/>
<dbReference type="InterPro" id="IPR001680">
    <property type="entry name" value="WD40_rpt"/>
</dbReference>